<dbReference type="PANTHER" id="PTHR43895:SF32">
    <property type="entry name" value="SERINE_THREONINE-PROTEIN KINASE CHK1"/>
    <property type="match status" value="1"/>
</dbReference>
<dbReference type="InterPro" id="IPR008271">
    <property type="entry name" value="Ser/Thr_kinase_AS"/>
</dbReference>
<feature type="compositionally biased region" description="Low complexity" evidence="10">
    <location>
        <begin position="726"/>
        <end position="739"/>
    </location>
</feature>
<gene>
    <name evidence="13" type="ORF">CcCBS67573_g08492</name>
</gene>
<dbReference type="SUPFAM" id="SSF56112">
    <property type="entry name" value="Protein kinase-like (PK-like)"/>
    <property type="match status" value="1"/>
</dbReference>
<name>A0A507EIN2_9FUNG</name>
<feature type="region of interest" description="Disordered" evidence="10">
    <location>
        <begin position="1063"/>
        <end position="1088"/>
    </location>
</feature>
<dbReference type="SMART" id="SM00220">
    <property type="entry name" value="S_TKc"/>
    <property type="match status" value="1"/>
</dbReference>
<dbReference type="GO" id="GO:0005524">
    <property type="term" value="F:ATP binding"/>
    <property type="evidence" value="ECO:0007669"/>
    <property type="project" value="UniProtKB-UniRule"/>
</dbReference>
<evidence type="ECO:0000256" key="1">
    <source>
        <dbReference type="ARBA" id="ARBA00012513"/>
    </source>
</evidence>
<feature type="binding site" evidence="9">
    <location>
        <position position="41"/>
    </location>
    <ligand>
        <name>ATP</name>
        <dbReference type="ChEBI" id="CHEBI:30616"/>
    </ligand>
</feature>
<evidence type="ECO:0000256" key="10">
    <source>
        <dbReference type="SAM" id="MobiDB-lite"/>
    </source>
</evidence>
<dbReference type="Gene3D" id="3.30.310.80">
    <property type="entry name" value="Kinase associated domain 1, KA1"/>
    <property type="match status" value="1"/>
</dbReference>
<dbReference type="FunFam" id="1.10.510.10:FF:000571">
    <property type="entry name" value="Maternal embryonic leucine zipper kinase"/>
    <property type="match status" value="1"/>
</dbReference>
<feature type="domain" description="Protein kinase" evidence="11">
    <location>
        <begin position="13"/>
        <end position="275"/>
    </location>
</feature>
<feature type="compositionally biased region" description="Polar residues" evidence="10">
    <location>
        <begin position="1012"/>
        <end position="1025"/>
    </location>
</feature>
<comment type="catalytic activity">
    <reaction evidence="8">
        <text>L-seryl-[protein] + ATP = O-phospho-L-seryl-[protein] + ADP + H(+)</text>
        <dbReference type="Rhea" id="RHEA:17989"/>
        <dbReference type="Rhea" id="RHEA-COMP:9863"/>
        <dbReference type="Rhea" id="RHEA-COMP:11604"/>
        <dbReference type="ChEBI" id="CHEBI:15378"/>
        <dbReference type="ChEBI" id="CHEBI:29999"/>
        <dbReference type="ChEBI" id="CHEBI:30616"/>
        <dbReference type="ChEBI" id="CHEBI:83421"/>
        <dbReference type="ChEBI" id="CHEBI:456216"/>
        <dbReference type="EC" id="2.7.11.1"/>
    </reaction>
</comment>
<keyword evidence="2" id="KW-0723">Serine/threonine-protein kinase</keyword>
<evidence type="ECO:0000256" key="5">
    <source>
        <dbReference type="ARBA" id="ARBA00022777"/>
    </source>
</evidence>
<dbReference type="OrthoDB" id="193931at2759"/>
<evidence type="ECO:0000259" key="11">
    <source>
        <dbReference type="PROSITE" id="PS50011"/>
    </source>
</evidence>
<comment type="catalytic activity">
    <reaction evidence="7">
        <text>L-threonyl-[protein] + ATP = O-phospho-L-threonyl-[protein] + ADP + H(+)</text>
        <dbReference type="Rhea" id="RHEA:46608"/>
        <dbReference type="Rhea" id="RHEA-COMP:11060"/>
        <dbReference type="Rhea" id="RHEA-COMP:11605"/>
        <dbReference type="ChEBI" id="CHEBI:15378"/>
        <dbReference type="ChEBI" id="CHEBI:30013"/>
        <dbReference type="ChEBI" id="CHEBI:30616"/>
        <dbReference type="ChEBI" id="CHEBI:61977"/>
        <dbReference type="ChEBI" id="CHEBI:456216"/>
        <dbReference type="EC" id="2.7.11.1"/>
    </reaction>
</comment>
<feature type="compositionally biased region" description="Pro residues" evidence="10">
    <location>
        <begin position="330"/>
        <end position="339"/>
    </location>
</feature>
<dbReference type="PROSITE" id="PS00108">
    <property type="entry name" value="PROTEIN_KINASE_ST"/>
    <property type="match status" value="1"/>
</dbReference>
<evidence type="ECO:0000256" key="2">
    <source>
        <dbReference type="ARBA" id="ARBA00022527"/>
    </source>
</evidence>
<feature type="region of interest" description="Disordered" evidence="10">
    <location>
        <begin position="892"/>
        <end position="954"/>
    </location>
</feature>
<organism evidence="13 14">
    <name type="scientific">Chytriomyces confervae</name>
    <dbReference type="NCBI Taxonomy" id="246404"/>
    <lineage>
        <taxon>Eukaryota</taxon>
        <taxon>Fungi</taxon>
        <taxon>Fungi incertae sedis</taxon>
        <taxon>Chytridiomycota</taxon>
        <taxon>Chytridiomycota incertae sedis</taxon>
        <taxon>Chytridiomycetes</taxon>
        <taxon>Chytridiales</taxon>
        <taxon>Chytriomycetaceae</taxon>
        <taxon>Chytriomyces</taxon>
    </lineage>
</organism>
<keyword evidence="6 9" id="KW-0067">ATP-binding</keyword>
<feature type="compositionally biased region" description="Low complexity" evidence="10">
    <location>
        <begin position="1063"/>
        <end position="1072"/>
    </location>
</feature>
<reference evidence="13 14" key="1">
    <citation type="journal article" date="2019" name="Sci. Rep.">
        <title>Comparative genomics of chytrid fungi reveal insights into the obligate biotrophic and pathogenic lifestyle of Synchytrium endobioticum.</title>
        <authorList>
            <person name="van de Vossenberg B.T.L.H."/>
            <person name="Warris S."/>
            <person name="Nguyen H.D.T."/>
            <person name="van Gent-Pelzer M.P.E."/>
            <person name="Joly D.L."/>
            <person name="van de Geest H.C."/>
            <person name="Bonants P.J.M."/>
            <person name="Smith D.S."/>
            <person name="Levesque C.A."/>
            <person name="van der Lee T.A.J."/>
        </authorList>
    </citation>
    <scope>NUCLEOTIDE SEQUENCE [LARGE SCALE GENOMIC DNA]</scope>
    <source>
        <strain evidence="13 14">CBS 675.73</strain>
    </source>
</reference>
<sequence>MPPQPHHAMLGQYQLIRTIGEGEFGKVKLAVSAAGKEVAIKLCKKSQVVATPNGYTKLMREISTLKMVKNHPYIITMIEVIETDTYIAIVMELAKGGELFEHILTSRCLTEEESRKMFAQVICAVGFIHSIGIVHRDLKLENILLDEERNVLVTDFGFANKSLGAEGLLRTSCGSPCYAAPELVTSDLGYVGEAADIWSCGVILFSMIAGYLPYDDDPDNPDGDNINLLYNYIMETKLEFPEYVPLDCQDLISRILVPNPQHRADINEIMNHVWLEPVRFIFESEMEQRKITGTMKPTGPGFSSPTQQKGYLSPSPTTASETGSMLSQQLPPPSTPQPIFSPPKVTDAMEDISNYELQQKDQEMTDVAPVGPPPPTPSMSTKPDSSKRIVPAESPVLSAVKSAAVYEADMELDEIAEYVPEPMHVIEDVPVISVPLAELQSEFLEPHEVADSALRNREIVVSEVPMVVDDLVQTTIKGGAVNVEPDSLKVEIAAVEDRLKVNSLSPVSHAHTSRKRTSELKIVTPISATTENPSASTSSPAKQAATNPKRMSVAETVLSFEKVASQASTSNSGQKKVVTGAPSSYVAGTAAALTAAAATIAASATAALPKNHASKSSALEDKPLPPVSPSHTAAFMSRFLPEAYMPSPVVENEPVAPAVPLKSQPSPVVPQKTSPLIEAKQVTYSPTNAMDVNDDTPLTKVALPATPSNFVPTFTSQPNVPALDQASNNSSSASSSSSSTVQIPERLDSIEIPTQHGQPVEEGFLYMDGKFLHVTNNGVVEILDKALPTTPPASSIFMGTGEKPGSRTGALSSLANYMQTAKFGTASLDRYPPKQQPAPVDGIFKPKKHVKIREPVPSQASFDFPPPQAPMMAERSNTSGWKLPSWFKNEGSNARSLERSVSREGAGVQPTRSESIMKMFRAKESQQPQNMQAPPNGYHQQYHERANSQTPSSQFWNDQRSISVLGVTRPSSSLNISGDAQTDYLRTRAMSSTPQPPNRSETPKMKRDYSLRQETSAPQLQLHTSSYHDMRPGTPSPLAIEMARSMTVMSLSASDYHVQFASSPRSASANSRSARKMRSHSGTADHRAISRRDPESLLADLELLFEERGFTVASTGEELGEFRLKIVKPGYLVAGISQSEHPPGIPVPLEDVSKHVRILEDFANSREQKVMLLSPDASRNISRNVKSKQSSGVGKLLSGMPSTILKKLQYVKDYGLRYNSGYAAKTGAGPISKTDSLAEPSLFFVDEVVFYVELQKVPSLPGVCVVDFKRIRGNIWLFKKLYNGLVDELPLV</sequence>
<keyword evidence="4 9" id="KW-0547">Nucleotide-binding</keyword>
<evidence type="ECO:0000256" key="9">
    <source>
        <dbReference type="PROSITE-ProRule" id="PRU10141"/>
    </source>
</evidence>
<dbReference type="GO" id="GO:0005737">
    <property type="term" value="C:cytoplasm"/>
    <property type="evidence" value="ECO:0007669"/>
    <property type="project" value="TreeGrafter"/>
</dbReference>
<evidence type="ECO:0000256" key="7">
    <source>
        <dbReference type="ARBA" id="ARBA00047899"/>
    </source>
</evidence>
<evidence type="ECO:0000259" key="12">
    <source>
        <dbReference type="PROSITE" id="PS50032"/>
    </source>
</evidence>
<feature type="region of interest" description="Disordered" evidence="10">
    <location>
        <begin position="505"/>
        <end position="550"/>
    </location>
</feature>
<evidence type="ECO:0000256" key="4">
    <source>
        <dbReference type="ARBA" id="ARBA00022741"/>
    </source>
</evidence>
<dbReference type="Pfam" id="PF02149">
    <property type="entry name" value="KA1"/>
    <property type="match status" value="1"/>
</dbReference>
<dbReference type="GO" id="GO:0005634">
    <property type="term" value="C:nucleus"/>
    <property type="evidence" value="ECO:0007669"/>
    <property type="project" value="TreeGrafter"/>
</dbReference>
<keyword evidence="14" id="KW-1185">Reference proteome</keyword>
<dbReference type="GO" id="GO:0007095">
    <property type="term" value="P:mitotic G2 DNA damage checkpoint signaling"/>
    <property type="evidence" value="ECO:0007669"/>
    <property type="project" value="TreeGrafter"/>
</dbReference>
<dbReference type="PROSITE" id="PS00107">
    <property type="entry name" value="PROTEIN_KINASE_ATP"/>
    <property type="match status" value="1"/>
</dbReference>
<dbReference type="InterPro" id="IPR001772">
    <property type="entry name" value="KA1_dom"/>
</dbReference>
<comment type="caution">
    <text evidence="13">The sequence shown here is derived from an EMBL/GenBank/DDBJ whole genome shotgun (WGS) entry which is preliminary data.</text>
</comment>
<dbReference type="InterPro" id="IPR011009">
    <property type="entry name" value="Kinase-like_dom_sf"/>
</dbReference>
<dbReference type="EMBL" id="QEAP01000563">
    <property type="protein sequence ID" value="TPX64109.1"/>
    <property type="molecule type" value="Genomic_DNA"/>
</dbReference>
<protein>
    <recommendedName>
        <fullName evidence="1">non-specific serine/threonine protein kinase</fullName>
        <ecNumber evidence="1">2.7.11.1</ecNumber>
    </recommendedName>
</protein>
<evidence type="ECO:0000256" key="8">
    <source>
        <dbReference type="ARBA" id="ARBA00048679"/>
    </source>
</evidence>
<dbReference type="Gene3D" id="1.10.510.10">
    <property type="entry name" value="Transferase(Phosphotransferase) domain 1"/>
    <property type="match status" value="1"/>
</dbReference>
<dbReference type="PROSITE" id="PS50011">
    <property type="entry name" value="PROTEIN_KINASE_DOM"/>
    <property type="match status" value="1"/>
</dbReference>
<feature type="region of interest" description="Disordered" evidence="10">
    <location>
        <begin position="362"/>
        <end position="388"/>
    </location>
</feature>
<proteinExistence type="predicted"/>
<dbReference type="EC" id="2.7.11.1" evidence="1"/>
<evidence type="ECO:0000256" key="3">
    <source>
        <dbReference type="ARBA" id="ARBA00022679"/>
    </source>
</evidence>
<dbReference type="Proteomes" id="UP000320333">
    <property type="component" value="Unassembled WGS sequence"/>
</dbReference>
<feature type="region of interest" description="Disordered" evidence="10">
    <location>
        <begin position="712"/>
        <end position="742"/>
    </location>
</feature>
<dbReference type="InterPro" id="IPR000719">
    <property type="entry name" value="Prot_kinase_dom"/>
</dbReference>
<evidence type="ECO:0000256" key="6">
    <source>
        <dbReference type="ARBA" id="ARBA00022840"/>
    </source>
</evidence>
<feature type="region of interest" description="Disordered" evidence="10">
    <location>
        <begin position="988"/>
        <end position="1035"/>
    </location>
</feature>
<accession>A0A507EIN2</accession>
<keyword evidence="3" id="KW-0808">Transferase</keyword>
<dbReference type="STRING" id="246404.A0A507EIN2"/>
<dbReference type="GO" id="GO:0004674">
    <property type="term" value="F:protein serine/threonine kinase activity"/>
    <property type="evidence" value="ECO:0007669"/>
    <property type="project" value="UniProtKB-KW"/>
</dbReference>
<feature type="compositionally biased region" description="Polar residues" evidence="10">
    <location>
        <begin position="301"/>
        <end position="326"/>
    </location>
</feature>
<dbReference type="GO" id="GO:0035861">
    <property type="term" value="C:site of double-strand break"/>
    <property type="evidence" value="ECO:0007669"/>
    <property type="project" value="TreeGrafter"/>
</dbReference>
<dbReference type="Pfam" id="PF00069">
    <property type="entry name" value="Pkinase"/>
    <property type="match status" value="1"/>
</dbReference>
<dbReference type="PANTHER" id="PTHR43895">
    <property type="entry name" value="CALCIUM/CALMODULIN-DEPENDENT PROTEIN KINASE KINASE-RELATED"/>
    <property type="match status" value="1"/>
</dbReference>
<feature type="domain" description="KA1" evidence="12">
    <location>
        <begin position="1241"/>
        <end position="1291"/>
    </location>
</feature>
<dbReference type="CDD" id="cd14003">
    <property type="entry name" value="STKc_AMPK-like"/>
    <property type="match status" value="1"/>
</dbReference>
<keyword evidence="5" id="KW-0418">Kinase</keyword>
<feature type="compositionally biased region" description="Basic and acidic residues" evidence="10">
    <location>
        <begin position="1001"/>
        <end position="1011"/>
    </location>
</feature>
<feature type="compositionally biased region" description="Polar residues" evidence="10">
    <location>
        <begin position="526"/>
        <end position="546"/>
    </location>
</feature>
<dbReference type="PROSITE" id="PS50032">
    <property type="entry name" value="KA1"/>
    <property type="match status" value="1"/>
</dbReference>
<evidence type="ECO:0000313" key="13">
    <source>
        <dbReference type="EMBL" id="TPX64109.1"/>
    </source>
</evidence>
<feature type="region of interest" description="Disordered" evidence="10">
    <location>
        <begin position="294"/>
        <end position="339"/>
    </location>
</feature>
<dbReference type="InterPro" id="IPR017441">
    <property type="entry name" value="Protein_kinase_ATP_BS"/>
</dbReference>
<evidence type="ECO:0000313" key="14">
    <source>
        <dbReference type="Proteomes" id="UP000320333"/>
    </source>
</evidence>